<protein>
    <recommendedName>
        <fullName evidence="2 7">Protein phosphatase methylesterase 1</fullName>
        <shortName evidence="7">PME-1</shortName>
        <ecNumber evidence="7">3.1.1.-</ecNumber>
    </recommendedName>
</protein>
<sequence length="428" mass="46538">MSELQRAFAKAKLVGLPPVLPEPLVDLDEQEEERDAFPELSTERSDDDSSSASSASSASSTGTIRPTSSSRLFARSMGSPTRSPAHFAPLPWTSYFERDLKLSHIDFNLKVTHQVYLTSPLSSPTKPGPLFVTHHGAGSSGLTFATLAKSIRALLPNAGILSLDARGHGSTTVETLSETDPMDGILDVSLETLTDDLITVIQKTKEVMNWPTMPPIILIGHSLGGSVVTSVAARGTLGSSLLCYAVLDIVERTAIESLASMAGYLKSRPATFPSLEAGIAWHVRTGSLKNVESARVSVPPLLTLLYNKPKDDANSTAARQIFNWRADLASTEPFWNDWFVGLSDRFLSSRGGKLLILAGTERLDKEMMIGQMQGKYALQIFPDAGHFLHEDQPEKTAQSIVDFYKRNDRSAMVLPPKVSDMLQQGKKV</sequence>
<dbReference type="RefSeq" id="XP_024326713.1">
    <property type="nucleotide sequence ID" value="XM_024465860.1"/>
</dbReference>
<evidence type="ECO:0000259" key="10">
    <source>
        <dbReference type="Pfam" id="PF12697"/>
    </source>
</evidence>
<dbReference type="EC" id="3.1.1.-" evidence="7"/>
<evidence type="ECO:0000256" key="9">
    <source>
        <dbReference type="SAM" id="MobiDB-lite"/>
    </source>
</evidence>
<evidence type="ECO:0000256" key="4">
    <source>
        <dbReference type="ARBA" id="ARBA00022801"/>
    </source>
</evidence>
<dbReference type="PANTHER" id="PTHR14189">
    <property type="entry name" value="PROTEIN PHOSPHATASE METHYLESTERASE-1 RELATED"/>
    <property type="match status" value="1"/>
</dbReference>
<dbReference type="AlphaFoldDB" id="A0A177AH99"/>
<dbReference type="GO" id="GO:0051723">
    <property type="term" value="F:protein methylesterase activity"/>
    <property type="evidence" value="ECO:0007669"/>
    <property type="project" value="UniProtKB-EC"/>
</dbReference>
<feature type="region of interest" description="Disordered" evidence="9">
    <location>
        <begin position="19"/>
        <end position="83"/>
    </location>
</feature>
<gene>
    <name evidence="12" type="primary">PPE1_1</name>
    <name evidence="11" type="synonym">PPE1_2</name>
    <name evidence="12" type="ORF">VC83_02192</name>
    <name evidence="11" type="ORF">VC83_07915</name>
</gene>
<feature type="compositionally biased region" description="Low complexity" evidence="9">
    <location>
        <begin position="50"/>
        <end position="60"/>
    </location>
</feature>
<dbReference type="OrthoDB" id="194865at2759"/>
<dbReference type="Pfam" id="PF12697">
    <property type="entry name" value="Abhydrolase_6"/>
    <property type="match status" value="1"/>
</dbReference>
<keyword evidence="3 7" id="KW-0719">Serine esterase</keyword>
<evidence type="ECO:0000256" key="1">
    <source>
        <dbReference type="ARBA" id="ARBA00008645"/>
    </source>
</evidence>
<dbReference type="SUPFAM" id="SSF53474">
    <property type="entry name" value="alpha/beta-Hydrolases"/>
    <property type="match status" value="1"/>
</dbReference>
<feature type="active site" evidence="8">
    <location>
        <position position="248"/>
    </location>
</feature>
<evidence type="ECO:0000256" key="3">
    <source>
        <dbReference type="ARBA" id="ARBA00022487"/>
    </source>
</evidence>
<evidence type="ECO:0000313" key="11">
    <source>
        <dbReference type="EMBL" id="OAF55993.1"/>
    </source>
</evidence>
<dbReference type="VEuPathDB" id="FungiDB:GMDG_04739"/>
<dbReference type="eggNOG" id="KOG2564">
    <property type="taxonomic scope" value="Eukaryota"/>
</dbReference>
<name>A0A177AH99_9PEZI</name>
<dbReference type="Gene3D" id="3.40.50.1820">
    <property type="entry name" value="alpha/beta hydrolase"/>
    <property type="match status" value="1"/>
</dbReference>
<dbReference type="PIRSF" id="PIRSF022950">
    <property type="entry name" value="PPase_methylesterase_euk"/>
    <property type="match status" value="1"/>
</dbReference>
<organism evidence="12">
    <name type="scientific">Pseudogymnoascus destructans</name>
    <dbReference type="NCBI Taxonomy" id="655981"/>
    <lineage>
        <taxon>Eukaryota</taxon>
        <taxon>Fungi</taxon>
        <taxon>Dikarya</taxon>
        <taxon>Ascomycota</taxon>
        <taxon>Pezizomycotina</taxon>
        <taxon>Leotiomycetes</taxon>
        <taxon>Thelebolales</taxon>
        <taxon>Thelebolaceae</taxon>
        <taxon>Pseudogymnoascus</taxon>
    </lineage>
</organism>
<feature type="compositionally biased region" description="Acidic residues" evidence="9">
    <location>
        <begin position="25"/>
        <end position="34"/>
    </location>
</feature>
<reference evidence="12" key="1">
    <citation type="submission" date="2016-03" db="EMBL/GenBank/DDBJ databases">
        <title>Updated assembly of Pseudogymnoascus destructans, the fungus causing white-nose syndrome of bats.</title>
        <authorList>
            <person name="Palmer J.M."/>
            <person name="Drees K.P."/>
            <person name="Foster J.T."/>
            <person name="Lindner D.L."/>
        </authorList>
    </citation>
    <scope>NUCLEOTIDE SEQUENCE [LARGE SCALE GENOMIC DNA]</scope>
    <source>
        <strain evidence="12">20631-21</strain>
    </source>
</reference>
<dbReference type="GeneID" id="36285276"/>
<feature type="active site" evidence="8">
    <location>
        <position position="222"/>
    </location>
</feature>
<dbReference type="PANTHER" id="PTHR14189:SF0">
    <property type="entry name" value="PROTEIN PHOSPHATASE METHYLESTERASE 1"/>
    <property type="match status" value="1"/>
</dbReference>
<dbReference type="EMBL" id="KV441406">
    <property type="protein sequence ID" value="OAF55993.1"/>
    <property type="molecule type" value="Genomic_DNA"/>
</dbReference>
<evidence type="ECO:0000256" key="8">
    <source>
        <dbReference type="PIRSR" id="PIRSR022950-1"/>
    </source>
</evidence>
<feature type="compositionally biased region" description="Polar residues" evidence="9">
    <location>
        <begin position="61"/>
        <end position="71"/>
    </location>
</feature>
<feature type="domain" description="AB hydrolase-1" evidence="10">
    <location>
        <begin position="132"/>
        <end position="398"/>
    </location>
</feature>
<feature type="active site" evidence="8">
    <location>
        <position position="386"/>
    </location>
</feature>
<feature type="compositionally biased region" description="Basic and acidic residues" evidence="9">
    <location>
        <begin position="35"/>
        <end position="44"/>
    </location>
</feature>
<dbReference type="InterPro" id="IPR029058">
    <property type="entry name" value="AB_hydrolase_fold"/>
</dbReference>
<evidence type="ECO:0000256" key="5">
    <source>
        <dbReference type="ARBA" id="ARBA00024741"/>
    </source>
</evidence>
<evidence type="ECO:0000256" key="6">
    <source>
        <dbReference type="ARBA" id="ARBA00049203"/>
    </source>
</evidence>
<comment type="catalytic activity">
    <reaction evidence="6">
        <text>[phosphatase 2A protein]-C-terminal L-leucine methyl ester + H2O = [phosphatase 2A protein]-C-terminal L-leucine + methanol + H(+)</text>
        <dbReference type="Rhea" id="RHEA:48548"/>
        <dbReference type="Rhea" id="RHEA-COMP:12134"/>
        <dbReference type="Rhea" id="RHEA-COMP:12135"/>
        <dbReference type="ChEBI" id="CHEBI:15377"/>
        <dbReference type="ChEBI" id="CHEBI:15378"/>
        <dbReference type="ChEBI" id="CHEBI:17790"/>
        <dbReference type="ChEBI" id="CHEBI:90516"/>
        <dbReference type="ChEBI" id="CHEBI:90517"/>
        <dbReference type="EC" id="3.1.1.89"/>
    </reaction>
</comment>
<evidence type="ECO:0000313" key="12">
    <source>
        <dbReference type="EMBL" id="OAF61438.1"/>
    </source>
</evidence>
<dbReference type="InterPro" id="IPR016812">
    <property type="entry name" value="PPase_methylesterase_euk"/>
</dbReference>
<dbReference type="EMBL" id="KV441389">
    <property type="protein sequence ID" value="OAF61438.1"/>
    <property type="molecule type" value="Genomic_DNA"/>
</dbReference>
<accession>A0A177AH99</accession>
<comment type="function">
    <text evidence="5">Demethylates proteins that have been reversibly carboxymethylated. Demethylates the phosphatase PP2A catalytic subunit.</text>
</comment>
<evidence type="ECO:0000256" key="2">
    <source>
        <dbReference type="ARBA" id="ARBA00020672"/>
    </source>
</evidence>
<dbReference type="Proteomes" id="UP000077154">
    <property type="component" value="Unassembled WGS sequence"/>
</dbReference>
<comment type="similarity">
    <text evidence="1 7">Belongs to the AB hydrolase superfamily.</text>
</comment>
<proteinExistence type="inferred from homology"/>
<evidence type="ECO:0000256" key="7">
    <source>
        <dbReference type="PIRNR" id="PIRNR022950"/>
    </source>
</evidence>
<keyword evidence="4 7" id="KW-0378">Hydrolase</keyword>
<dbReference type="InterPro" id="IPR000073">
    <property type="entry name" value="AB_hydrolase_1"/>
</dbReference>